<sequence length="49" mass="5593">MPITDNNKLGYSQCFKIVNGQIIPVNVFAKIALDTKNNFEKFSKMDEID</sequence>
<dbReference type="EMBL" id="KM982402">
    <property type="protein sequence ID" value="AKI80584.1"/>
    <property type="molecule type" value="Genomic_DNA"/>
</dbReference>
<dbReference type="Proteomes" id="UP000240461">
    <property type="component" value="Segment"/>
</dbReference>
<evidence type="ECO:0000313" key="1">
    <source>
        <dbReference type="EMBL" id="AKI80584.1"/>
    </source>
</evidence>
<protein>
    <submittedName>
        <fullName evidence="1">Uncharacterized protein</fullName>
    </submittedName>
</protein>
<name>A0A0G2Y7Q7_9VIRU</name>
<proteinExistence type="predicted"/>
<accession>A0A0G2Y7Q7</accession>
<reference evidence="1 2" key="1">
    <citation type="submission" date="2014-10" db="EMBL/GenBank/DDBJ databases">
        <title>Pan-genome analysis of Brazilian lineage A amoebal mimiviruses.</title>
        <authorList>
            <person name="Assis F.L."/>
            <person name="Abrahao J.S."/>
            <person name="Kroon E.G."/>
            <person name="Dornas F.P."/>
            <person name="Andrade K.R."/>
            <person name="Borato P.V.M."/>
            <person name="Pilotto M.R."/>
            <person name="Benamar S."/>
            <person name="LaScola B."/>
            <person name="Colson P."/>
        </authorList>
    </citation>
    <scope>NUCLEOTIDE SEQUENCE [LARGE SCALE GENOMIC DNA]</scope>
    <source>
        <strain evidence="1 2">Kroon</strain>
    </source>
</reference>
<organism evidence="1 2">
    <name type="scientific">Acanthamoeba polyphaga mimivirus Kroon</name>
    <dbReference type="NCBI Taxonomy" id="3069720"/>
    <lineage>
        <taxon>Viruses</taxon>
        <taxon>Varidnaviria</taxon>
        <taxon>Bamfordvirae</taxon>
        <taxon>Nucleocytoviricota</taxon>
        <taxon>Megaviricetes</taxon>
        <taxon>Imitervirales</taxon>
        <taxon>Mimiviridae</taxon>
        <taxon>Megamimivirinae</taxon>
        <taxon>Mimivirus</taxon>
        <taxon>Mimivirus lagoaense</taxon>
    </lineage>
</organism>
<keyword evidence="2" id="KW-1185">Reference proteome</keyword>
<evidence type="ECO:0000313" key="2">
    <source>
        <dbReference type="Proteomes" id="UP000240461"/>
    </source>
</evidence>
<dbReference type="KEGG" id="vg:80514382"/>